<sequence length="336" mass="35787">MALRSALTPLAALLLAGWPLAAPAAQEGELYASSRSLLLEDSRFVREAALDRLQQIRFAFREPQAEPGQQPVWARAYGNWGSVDADGAAARVERDSGGLFLGFDRKLDDRWVAGALAGYSQLDAHLDGRAAAADIDSYHLAAYAAARIYNQLGFKLGAAYSQHQLDSSRQGLHGEGDGHSLQAFGEAGYAMDFQTFTIEAFTSLAYVTQRSDGLTEKGGAGALRVSSGSEHASLATFGWRAATSFTLNGGQRLVTRGSLGWRHAFGSTEVSSDAVALADGAAIRSAGVPLSEDSLRLDLGLDYELLPEVYVGLLYAGNYADAARDNAVSTRLSLKF</sequence>
<dbReference type="GO" id="GO:0019867">
    <property type="term" value="C:outer membrane"/>
    <property type="evidence" value="ECO:0007669"/>
    <property type="project" value="InterPro"/>
</dbReference>
<reference evidence="4" key="1">
    <citation type="submission" date="2018-09" db="EMBL/GenBank/DDBJ databases">
        <authorList>
            <person name="Zhu H."/>
        </authorList>
    </citation>
    <scope>NUCLEOTIDE SEQUENCE [LARGE SCALE GENOMIC DNA]</scope>
    <source>
        <strain evidence="4">K2W31S-8</strain>
    </source>
</reference>
<dbReference type="SUPFAM" id="SSF103515">
    <property type="entry name" value="Autotransporter"/>
    <property type="match status" value="1"/>
</dbReference>
<dbReference type="Pfam" id="PF03797">
    <property type="entry name" value="Autotransporter"/>
    <property type="match status" value="1"/>
</dbReference>
<evidence type="ECO:0000259" key="2">
    <source>
        <dbReference type="PROSITE" id="PS51208"/>
    </source>
</evidence>
<dbReference type="OrthoDB" id="5360469at2"/>
<accession>A0A385Z290</accession>
<dbReference type="Proteomes" id="UP000265560">
    <property type="component" value="Chromosome"/>
</dbReference>
<feature type="domain" description="Autotransporter" evidence="2">
    <location>
        <begin position="65"/>
        <end position="336"/>
    </location>
</feature>
<evidence type="ECO:0000313" key="3">
    <source>
        <dbReference type="EMBL" id="AYC32013.1"/>
    </source>
</evidence>
<dbReference type="SMART" id="SM00869">
    <property type="entry name" value="Autotransporter"/>
    <property type="match status" value="1"/>
</dbReference>
<dbReference type="PROSITE" id="PS51208">
    <property type="entry name" value="AUTOTRANSPORTER"/>
    <property type="match status" value="1"/>
</dbReference>
<dbReference type="KEGG" id="pcav:D3880_06295"/>
<dbReference type="InterPro" id="IPR005546">
    <property type="entry name" value="Autotransporte_beta"/>
</dbReference>
<organism evidence="3 4">
    <name type="scientific">Pseudomonas cavernae</name>
    <dbReference type="NCBI Taxonomy" id="2320867"/>
    <lineage>
        <taxon>Bacteria</taxon>
        <taxon>Pseudomonadati</taxon>
        <taxon>Pseudomonadota</taxon>
        <taxon>Gammaproteobacteria</taxon>
        <taxon>Pseudomonadales</taxon>
        <taxon>Pseudomonadaceae</taxon>
        <taxon>Pseudomonas</taxon>
    </lineage>
</organism>
<name>A0A385Z290_9PSED</name>
<dbReference type="InterPro" id="IPR006315">
    <property type="entry name" value="OM_autotransptr_brl_dom"/>
</dbReference>
<dbReference type="InterPro" id="IPR036709">
    <property type="entry name" value="Autotransporte_beta_dom_sf"/>
</dbReference>
<evidence type="ECO:0000313" key="4">
    <source>
        <dbReference type="Proteomes" id="UP000265560"/>
    </source>
</evidence>
<dbReference type="AlphaFoldDB" id="A0A385Z290"/>
<keyword evidence="1" id="KW-0732">Signal</keyword>
<dbReference type="EMBL" id="CP032419">
    <property type="protein sequence ID" value="AYC32013.1"/>
    <property type="molecule type" value="Genomic_DNA"/>
</dbReference>
<protein>
    <submittedName>
        <fullName evidence="3">Autotransporter domain-containing protein</fullName>
    </submittedName>
</protein>
<dbReference type="Gene3D" id="2.40.128.130">
    <property type="entry name" value="Autotransporter beta-domain"/>
    <property type="match status" value="1"/>
</dbReference>
<proteinExistence type="predicted"/>
<dbReference type="RefSeq" id="WP_119892635.1">
    <property type="nucleotide sequence ID" value="NZ_CP032419.1"/>
</dbReference>
<feature type="chain" id="PRO_5017411190" evidence="1">
    <location>
        <begin position="25"/>
        <end position="336"/>
    </location>
</feature>
<feature type="signal peptide" evidence="1">
    <location>
        <begin position="1"/>
        <end position="24"/>
    </location>
</feature>
<evidence type="ECO:0000256" key="1">
    <source>
        <dbReference type="SAM" id="SignalP"/>
    </source>
</evidence>
<dbReference type="NCBIfam" id="TIGR01414">
    <property type="entry name" value="autotrans_barl"/>
    <property type="match status" value="1"/>
</dbReference>
<keyword evidence="4" id="KW-1185">Reference proteome</keyword>
<gene>
    <name evidence="3" type="ORF">D3880_06295</name>
</gene>